<accession>F4RKA7</accession>
<dbReference type="AlphaFoldDB" id="F4RKA7"/>
<evidence type="ECO:0000313" key="3">
    <source>
        <dbReference type="Proteomes" id="UP000001072"/>
    </source>
</evidence>
<reference evidence="3" key="1">
    <citation type="journal article" date="2011" name="Proc. Natl. Acad. Sci. U.S.A.">
        <title>Obligate biotrophy features unraveled by the genomic analysis of rust fungi.</title>
        <authorList>
            <person name="Duplessis S."/>
            <person name="Cuomo C.A."/>
            <person name="Lin Y.-C."/>
            <person name="Aerts A."/>
            <person name="Tisserant E."/>
            <person name="Veneault-Fourrey C."/>
            <person name="Joly D.L."/>
            <person name="Hacquard S."/>
            <person name="Amselem J."/>
            <person name="Cantarel B.L."/>
            <person name="Chiu R."/>
            <person name="Coutinho P.M."/>
            <person name="Feau N."/>
            <person name="Field M."/>
            <person name="Frey P."/>
            <person name="Gelhaye E."/>
            <person name="Goldberg J."/>
            <person name="Grabherr M.G."/>
            <person name="Kodira C.D."/>
            <person name="Kohler A."/>
            <person name="Kuees U."/>
            <person name="Lindquist E.A."/>
            <person name="Lucas S.M."/>
            <person name="Mago R."/>
            <person name="Mauceli E."/>
            <person name="Morin E."/>
            <person name="Murat C."/>
            <person name="Pangilinan J.L."/>
            <person name="Park R."/>
            <person name="Pearson M."/>
            <person name="Quesneville H."/>
            <person name="Rouhier N."/>
            <person name="Sakthikumar S."/>
            <person name="Salamov A.A."/>
            <person name="Schmutz J."/>
            <person name="Selles B."/>
            <person name="Shapiro H."/>
            <person name="Tanguay P."/>
            <person name="Tuskan G.A."/>
            <person name="Henrissat B."/>
            <person name="Van de Peer Y."/>
            <person name="Rouze P."/>
            <person name="Ellis J.G."/>
            <person name="Dodds P.N."/>
            <person name="Schein J.E."/>
            <person name="Zhong S."/>
            <person name="Hamelin R.C."/>
            <person name="Grigoriev I.V."/>
            <person name="Szabo L.J."/>
            <person name="Martin F."/>
        </authorList>
    </citation>
    <scope>NUCLEOTIDE SEQUENCE [LARGE SCALE GENOMIC DNA]</scope>
    <source>
        <strain evidence="3">98AG31 / pathotype 3-4-7</strain>
    </source>
</reference>
<dbReference type="Pfam" id="PF18721">
    <property type="entry name" value="CxC6"/>
    <property type="match status" value="1"/>
</dbReference>
<name>F4RKA7_MELLP</name>
<dbReference type="RefSeq" id="XP_007409503.1">
    <property type="nucleotide sequence ID" value="XM_007409441.1"/>
</dbReference>
<feature type="domain" description="CxC6 like cysteine cluster associated with KDZ" evidence="1">
    <location>
        <begin position="115"/>
        <end position="197"/>
    </location>
</feature>
<dbReference type="KEGG" id="mlr:MELLADRAFT_85963"/>
<dbReference type="VEuPathDB" id="FungiDB:MELLADRAFT_85963"/>
<dbReference type="HOGENOM" id="CLU_004966_1_0_1"/>
<protein>
    <recommendedName>
        <fullName evidence="1">CxC6 like cysteine cluster associated with KDZ domain-containing protein</fullName>
    </recommendedName>
</protein>
<gene>
    <name evidence="2" type="ORF">MELLADRAFT_85963</name>
</gene>
<dbReference type="EMBL" id="GL883105">
    <property type="protein sequence ID" value="EGG07061.1"/>
    <property type="molecule type" value="Genomic_DNA"/>
</dbReference>
<organism evidence="3">
    <name type="scientific">Melampsora larici-populina (strain 98AG31 / pathotype 3-4-7)</name>
    <name type="common">Poplar leaf rust fungus</name>
    <dbReference type="NCBI Taxonomy" id="747676"/>
    <lineage>
        <taxon>Eukaryota</taxon>
        <taxon>Fungi</taxon>
        <taxon>Dikarya</taxon>
        <taxon>Basidiomycota</taxon>
        <taxon>Pucciniomycotina</taxon>
        <taxon>Pucciniomycetes</taxon>
        <taxon>Pucciniales</taxon>
        <taxon>Melampsoraceae</taxon>
        <taxon>Melampsora</taxon>
    </lineage>
</organism>
<keyword evidence="3" id="KW-1185">Reference proteome</keyword>
<dbReference type="InterPro" id="IPR040898">
    <property type="entry name" value="CxC6"/>
</dbReference>
<evidence type="ECO:0000259" key="1">
    <source>
        <dbReference type="Pfam" id="PF18721"/>
    </source>
</evidence>
<sequence>MQMLAHVSIFNLVNLYNKQNPSDESIKFKEEQSFGALMSHEVCSDALDIHRLLYHFDLRGAVLTVPNTGLDSSRYLKAMKEQLEYWSKSGTEYRDHACDKCLYVSDENKAIRACVTDGVTIGHWCCSASSDQLKKIAKLSNSPMPDGPCLNPLTSIHDRLCETHQRILKDQCVVQPCIRPRRPDYDTCNDSEHIAISNQFHHRKRQNFTMASKLSRPGAKLPTDPSVHQNCWTAELDESTLVDVDEFDRAHEAGRYGGQDIDNNPEDIGNQTNHNKGRKPCMSRCPTHNDQLIVSTCGIILARSTFFRAEAPSAVKQFILDSFPERLPNLIFYDNACNLVHHIWSNPKDAEAFKDVVIPVDVFHMCSHKESDQFCQEFTNPNKIPDLKKGGKWMFNSSAAELTNIWRWSDYEMDGWRKS</sequence>
<dbReference type="GeneID" id="18934027"/>
<dbReference type="Proteomes" id="UP000001072">
    <property type="component" value="Unassembled WGS sequence"/>
</dbReference>
<dbReference type="eggNOG" id="ENOG502S1HF">
    <property type="taxonomic scope" value="Eukaryota"/>
</dbReference>
<dbReference type="InParanoid" id="F4RKA7"/>
<evidence type="ECO:0000313" key="2">
    <source>
        <dbReference type="EMBL" id="EGG07061.1"/>
    </source>
</evidence>
<proteinExistence type="predicted"/>
<dbReference type="OrthoDB" id="2501483at2759"/>